<keyword evidence="7" id="KW-0732">Signal</keyword>
<evidence type="ECO:0000256" key="2">
    <source>
        <dbReference type="ARBA" id="ARBA00007656"/>
    </source>
</evidence>
<evidence type="ECO:0000256" key="7">
    <source>
        <dbReference type="SAM" id="SignalP"/>
    </source>
</evidence>
<feature type="region of interest" description="Disordered" evidence="6">
    <location>
        <begin position="242"/>
        <end position="267"/>
    </location>
</feature>
<dbReference type="PROSITE" id="PS51257">
    <property type="entry name" value="PROKAR_LIPOPROTEIN"/>
    <property type="match status" value="1"/>
</dbReference>
<dbReference type="SUPFAM" id="SSF54534">
    <property type="entry name" value="FKBP-like"/>
    <property type="match status" value="1"/>
</dbReference>
<dbReference type="Proteomes" id="UP000614287">
    <property type="component" value="Unassembled WGS sequence"/>
</dbReference>
<protein>
    <recommendedName>
        <fullName evidence="3">peptidylprolyl isomerase</fullName>
        <ecNumber evidence="3">5.2.1.8</ecNumber>
    </recommendedName>
</protein>
<dbReference type="PANTHER" id="PTHR47245:SF2">
    <property type="entry name" value="PEPTIDYL-PROLYL CIS-TRANS ISOMERASE HP_0175-RELATED"/>
    <property type="match status" value="1"/>
</dbReference>
<organism evidence="9 10">
    <name type="scientific">Formosimonas limnophila</name>
    <dbReference type="NCBI Taxonomy" id="1384487"/>
    <lineage>
        <taxon>Bacteria</taxon>
        <taxon>Pseudomonadati</taxon>
        <taxon>Pseudomonadota</taxon>
        <taxon>Betaproteobacteria</taxon>
        <taxon>Burkholderiales</taxon>
        <taxon>Burkholderiaceae</taxon>
        <taxon>Formosimonas</taxon>
    </lineage>
</organism>
<gene>
    <name evidence="9" type="ORF">GCM10009007_18130</name>
</gene>
<dbReference type="PANTHER" id="PTHR47245">
    <property type="entry name" value="PEPTIDYLPROLYL ISOMERASE"/>
    <property type="match status" value="1"/>
</dbReference>
<comment type="caution">
    <text evidence="9">The sequence shown here is derived from an EMBL/GenBank/DDBJ whole genome shotgun (WGS) entry which is preliminary data.</text>
</comment>
<keyword evidence="5 9" id="KW-0413">Isomerase</keyword>
<dbReference type="Gene3D" id="3.10.50.40">
    <property type="match status" value="1"/>
</dbReference>
<evidence type="ECO:0000256" key="5">
    <source>
        <dbReference type="PROSITE-ProRule" id="PRU00278"/>
    </source>
</evidence>
<evidence type="ECO:0000259" key="8">
    <source>
        <dbReference type="PROSITE" id="PS50198"/>
    </source>
</evidence>
<dbReference type="GO" id="GO:0003755">
    <property type="term" value="F:peptidyl-prolyl cis-trans isomerase activity"/>
    <property type="evidence" value="ECO:0007669"/>
    <property type="project" value="UniProtKB-KW"/>
</dbReference>
<accession>A0A8J3G0B5</accession>
<dbReference type="InterPro" id="IPR000297">
    <property type="entry name" value="PPIase_PpiC"/>
</dbReference>
<feature type="chain" id="PRO_5035233385" description="peptidylprolyl isomerase" evidence="7">
    <location>
        <begin position="21"/>
        <end position="267"/>
    </location>
</feature>
<feature type="domain" description="PpiC" evidence="8">
    <location>
        <begin position="124"/>
        <end position="213"/>
    </location>
</feature>
<dbReference type="EC" id="5.2.1.8" evidence="3"/>
<proteinExistence type="inferred from homology"/>
<dbReference type="InterPro" id="IPR050245">
    <property type="entry name" value="PrsA_foldase"/>
</dbReference>
<dbReference type="AlphaFoldDB" id="A0A8J3G0B5"/>
<evidence type="ECO:0000256" key="6">
    <source>
        <dbReference type="SAM" id="MobiDB-lite"/>
    </source>
</evidence>
<sequence>MKKSSILVTLILASTLTLSACDMMGKKKPATEQLVNAIVSTMSADGQKVTDEQRKNIEDALAIQSAVAEAARKDKLDQDVNVKALISLQEDQVLMQEYMRKKMEAFKPTDTDLKAVYDKQVGQLSEYHFRHILVKTEDEAKAIIEKLRTGGNFAELAKQSIDPSGAKGGDLGWAPLSRWVPEFSAAGSALKPKEFTQTPVKSQFGYHVIELVEAARTPTDVPSFEAVKTQLVQMAKQDYAKKLEDGFKPKTETKAEAKTDDKAAEKK</sequence>
<dbReference type="RefSeq" id="WP_189493647.1">
    <property type="nucleotide sequence ID" value="NZ_BMZG01000010.1"/>
</dbReference>
<comment type="catalytic activity">
    <reaction evidence="1">
        <text>[protein]-peptidylproline (omega=180) = [protein]-peptidylproline (omega=0)</text>
        <dbReference type="Rhea" id="RHEA:16237"/>
        <dbReference type="Rhea" id="RHEA-COMP:10747"/>
        <dbReference type="Rhea" id="RHEA-COMP:10748"/>
        <dbReference type="ChEBI" id="CHEBI:83833"/>
        <dbReference type="ChEBI" id="CHEBI:83834"/>
        <dbReference type="EC" id="5.2.1.8"/>
    </reaction>
</comment>
<evidence type="ECO:0000256" key="3">
    <source>
        <dbReference type="ARBA" id="ARBA00013194"/>
    </source>
</evidence>
<evidence type="ECO:0000256" key="1">
    <source>
        <dbReference type="ARBA" id="ARBA00000971"/>
    </source>
</evidence>
<reference evidence="9" key="2">
    <citation type="submission" date="2020-09" db="EMBL/GenBank/DDBJ databases">
        <authorList>
            <person name="Sun Q."/>
            <person name="Kim S."/>
        </authorList>
    </citation>
    <scope>NUCLEOTIDE SEQUENCE</scope>
    <source>
        <strain evidence="9">KCTC 32501</strain>
    </source>
</reference>
<feature type="signal peptide" evidence="7">
    <location>
        <begin position="1"/>
        <end position="20"/>
    </location>
</feature>
<dbReference type="PROSITE" id="PS50198">
    <property type="entry name" value="PPIC_PPIASE_2"/>
    <property type="match status" value="1"/>
</dbReference>
<comment type="similarity">
    <text evidence="2">Belongs to the PpiC/parvulin rotamase family.</text>
</comment>
<evidence type="ECO:0000313" key="9">
    <source>
        <dbReference type="EMBL" id="GHA77587.1"/>
    </source>
</evidence>
<dbReference type="Pfam" id="PF00639">
    <property type="entry name" value="Rotamase"/>
    <property type="match status" value="1"/>
</dbReference>
<keyword evidence="10" id="KW-1185">Reference proteome</keyword>
<evidence type="ECO:0000313" key="10">
    <source>
        <dbReference type="Proteomes" id="UP000614287"/>
    </source>
</evidence>
<dbReference type="InterPro" id="IPR046357">
    <property type="entry name" value="PPIase_dom_sf"/>
</dbReference>
<dbReference type="EMBL" id="BMZG01000010">
    <property type="protein sequence ID" value="GHA77587.1"/>
    <property type="molecule type" value="Genomic_DNA"/>
</dbReference>
<reference evidence="9" key="1">
    <citation type="journal article" date="2014" name="Int. J. Syst. Evol. Microbiol.">
        <title>Complete genome sequence of Corynebacterium casei LMG S-19264T (=DSM 44701T), isolated from a smear-ripened cheese.</title>
        <authorList>
            <consortium name="US DOE Joint Genome Institute (JGI-PGF)"/>
            <person name="Walter F."/>
            <person name="Albersmeier A."/>
            <person name="Kalinowski J."/>
            <person name="Ruckert C."/>
        </authorList>
    </citation>
    <scope>NUCLEOTIDE SEQUENCE</scope>
    <source>
        <strain evidence="9">KCTC 32501</strain>
    </source>
</reference>
<name>A0A8J3G0B5_9BURK</name>
<keyword evidence="4 5" id="KW-0697">Rotamase</keyword>
<evidence type="ECO:0000256" key="4">
    <source>
        <dbReference type="ARBA" id="ARBA00023110"/>
    </source>
</evidence>